<keyword evidence="8" id="KW-1185">Reference proteome</keyword>
<evidence type="ECO:0000256" key="6">
    <source>
        <dbReference type="SAM" id="MobiDB-lite"/>
    </source>
</evidence>
<dbReference type="GO" id="GO:0019674">
    <property type="term" value="P:NAD+ metabolic process"/>
    <property type="evidence" value="ECO:0007669"/>
    <property type="project" value="InterPro"/>
</dbReference>
<organism evidence="7 8">
    <name type="scientific">Smittium mucronatum</name>
    <dbReference type="NCBI Taxonomy" id="133383"/>
    <lineage>
        <taxon>Eukaryota</taxon>
        <taxon>Fungi</taxon>
        <taxon>Fungi incertae sedis</taxon>
        <taxon>Zoopagomycota</taxon>
        <taxon>Kickxellomycotina</taxon>
        <taxon>Harpellomycetes</taxon>
        <taxon>Harpellales</taxon>
        <taxon>Legeriomycetaceae</taxon>
        <taxon>Smittium</taxon>
    </lineage>
</organism>
<dbReference type="EMBL" id="LSSL01006835">
    <property type="protein sequence ID" value="OLY78261.1"/>
    <property type="molecule type" value="Genomic_DNA"/>
</dbReference>
<feature type="compositionally biased region" description="Acidic residues" evidence="6">
    <location>
        <begin position="700"/>
        <end position="709"/>
    </location>
</feature>
<evidence type="ECO:0000256" key="4">
    <source>
        <dbReference type="ARBA" id="ARBA00022857"/>
    </source>
</evidence>
<dbReference type="HAMAP" id="MF_00361">
    <property type="entry name" value="NAD_kinase"/>
    <property type="match status" value="1"/>
</dbReference>
<dbReference type="GO" id="GO:0006741">
    <property type="term" value="P:NADP+ biosynthetic process"/>
    <property type="evidence" value="ECO:0007669"/>
    <property type="project" value="InterPro"/>
</dbReference>
<proteinExistence type="inferred from homology"/>
<feature type="region of interest" description="Disordered" evidence="6">
    <location>
        <begin position="1"/>
        <end position="56"/>
    </location>
</feature>
<dbReference type="Gene3D" id="3.40.50.10330">
    <property type="entry name" value="Probable inorganic polyphosphate/atp-NAD kinase, domain 1"/>
    <property type="match status" value="1"/>
</dbReference>
<evidence type="ECO:0000256" key="3">
    <source>
        <dbReference type="ARBA" id="ARBA00022777"/>
    </source>
</evidence>
<feature type="region of interest" description="Disordered" evidence="6">
    <location>
        <begin position="336"/>
        <end position="375"/>
    </location>
</feature>
<dbReference type="InterPro" id="IPR016064">
    <property type="entry name" value="NAD/diacylglycerol_kinase_sf"/>
</dbReference>
<name>A0A1R0GMY9_9FUNG</name>
<protein>
    <submittedName>
        <fullName evidence="7">Putative kinase</fullName>
    </submittedName>
</protein>
<feature type="compositionally biased region" description="Low complexity" evidence="6">
    <location>
        <begin position="467"/>
        <end position="477"/>
    </location>
</feature>
<dbReference type="STRING" id="133383.A0A1R0GMY9"/>
<feature type="region of interest" description="Disordered" evidence="6">
    <location>
        <begin position="689"/>
        <end position="709"/>
    </location>
</feature>
<evidence type="ECO:0000256" key="2">
    <source>
        <dbReference type="ARBA" id="ARBA00022679"/>
    </source>
</evidence>
<evidence type="ECO:0000313" key="8">
    <source>
        <dbReference type="Proteomes" id="UP000187455"/>
    </source>
</evidence>
<feature type="compositionally biased region" description="Low complexity" evidence="6">
    <location>
        <begin position="338"/>
        <end position="357"/>
    </location>
</feature>
<comment type="caution">
    <text evidence="7">The sequence shown here is derived from an EMBL/GenBank/DDBJ whole genome shotgun (WGS) entry which is preliminary data.</text>
</comment>
<feature type="compositionally biased region" description="Basic and acidic residues" evidence="6">
    <location>
        <begin position="361"/>
        <end position="375"/>
    </location>
</feature>
<dbReference type="InterPro" id="IPR017437">
    <property type="entry name" value="ATP-NAD_kinase_PpnK-typ_C"/>
</dbReference>
<evidence type="ECO:0000313" key="7">
    <source>
        <dbReference type="EMBL" id="OLY78261.1"/>
    </source>
</evidence>
<feature type="compositionally biased region" description="Polar residues" evidence="6">
    <location>
        <begin position="292"/>
        <end position="302"/>
    </location>
</feature>
<evidence type="ECO:0000256" key="1">
    <source>
        <dbReference type="ARBA" id="ARBA00010995"/>
    </source>
</evidence>
<gene>
    <name evidence="7" type="ORF">AYI68_g7695</name>
</gene>
<keyword evidence="5" id="KW-0520">NAD</keyword>
<keyword evidence="2" id="KW-0808">Transferase</keyword>
<feature type="region of interest" description="Disordered" evidence="6">
    <location>
        <begin position="425"/>
        <end position="477"/>
    </location>
</feature>
<dbReference type="Pfam" id="PF01513">
    <property type="entry name" value="NAD_kinase"/>
    <property type="match status" value="1"/>
</dbReference>
<evidence type="ECO:0000256" key="5">
    <source>
        <dbReference type="ARBA" id="ARBA00023027"/>
    </source>
</evidence>
<dbReference type="SUPFAM" id="SSF111331">
    <property type="entry name" value="NAD kinase/diacylglycerol kinase-like"/>
    <property type="match status" value="2"/>
</dbReference>
<dbReference type="OrthoDB" id="24581at2759"/>
<feature type="compositionally biased region" description="Low complexity" evidence="6">
    <location>
        <begin position="10"/>
        <end position="27"/>
    </location>
</feature>
<feature type="compositionally biased region" description="Low complexity" evidence="6">
    <location>
        <begin position="303"/>
        <end position="317"/>
    </location>
</feature>
<dbReference type="InterPro" id="IPR002504">
    <property type="entry name" value="NADK"/>
</dbReference>
<dbReference type="AlphaFoldDB" id="A0A1R0GMY9"/>
<dbReference type="Gene3D" id="2.60.200.30">
    <property type="entry name" value="Probable inorganic polyphosphate/atp-NAD kinase, domain 2"/>
    <property type="match status" value="1"/>
</dbReference>
<feature type="region of interest" description="Disordered" evidence="6">
    <location>
        <begin position="292"/>
        <end position="317"/>
    </location>
</feature>
<comment type="similarity">
    <text evidence="1">Belongs to the NAD kinase family.</text>
</comment>
<keyword evidence="3 7" id="KW-0418">Kinase</keyword>
<dbReference type="Proteomes" id="UP000187455">
    <property type="component" value="Unassembled WGS sequence"/>
</dbReference>
<accession>A0A1R0GMY9</accession>
<dbReference type="Pfam" id="PF20143">
    <property type="entry name" value="NAD_kinase_C"/>
    <property type="match status" value="1"/>
</dbReference>
<dbReference type="GO" id="GO:0003951">
    <property type="term" value="F:NAD+ kinase activity"/>
    <property type="evidence" value="ECO:0007669"/>
    <property type="project" value="InterPro"/>
</dbReference>
<dbReference type="InterPro" id="IPR017438">
    <property type="entry name" value="ATP-NAD_kinase_N"/>
</dbReference>
<reference evidence="7 8" key="1">
    <citation type="journal article" date="2016" name="Mol. Biol. Evol.">
        <title>Genome-Wide Survey of Gut Fungi (Harpellales) Reveals the First Horizontally Transferred Ubiquitin Gene from a Mosquito Host.</title>
        <authorList>
            <person name="Wang Y."/>
            <person name="White M.M."/>
            <person name="Kvist S."/>
            <person name="Moncalvo J.M."/>
        </authorList>
    </citation>
    <scope>NUCLEOTIDE SEQUENCE [LARGE SCALE GENOMIC DNA]</scope>
    <source>
        <strain evidence="7 8">ALG-7-W6</strain>
    </source>
</reference>
<feature type="compositionally biased region" description="Low complexity" evidence="6">
    <location>
        <begin position="425"/>
        <end position="457"/>
    </location>
</feature>
<dbReference type="PANTHER" id="PTHR20275">
    <property type="entry name" value="NAD KINASE"/>
    <property type="match status" value="1"/>
</dbReference>
<sequence length="709" mass="78083">MSSWDSDIYPQQASSSSPVQSPPVLSNSDRHKPHVSFSKDSPKPPGPSSNNDQNNRVYCNQNIQNIVTDAVNSFHLHPNKSLDLAESTVSLREIAKKIVTKLGEDYLIGLTRDIVIYLTTTEFSGAKNRITVYVENPILNSKKFNLSRLYQRYRDIIGRIKEWTPAMCVTSPEVFDFVITLGGDGTLLYTSWLFQKVVPLAIPFNLGSLGFLTNFDIKNARQVLRAAINHGSYVNLRMRFKVTVFRAVKKPDIPKKNPSGPNDRHPSFKNITVFGGSKPGVLSKLISTNNSITKNAHPNLTRTKLNNSNNLSDSSQSTTLSISNATIPTHLLEKSNLSSPSPIDIASPSSSLLSSVPKPDPITKNDFHLSSDEDSDVSKKLSGLTISQNPSKNDFQLSFPTIDTSSPLSSFPSSELHIPLKSTLNSTLSSTPRLRTMSGNLSNASIYSSNNNSSVSRSRSKSRRNHGSSLSAHTSLSRSNSRLSSSFASSINLDSDQKTPSDTYNSLYDWIESDSFNILNEVVVDRGPNPFLSVLELYADDVHLTTVQADGLVLSTPTGSTALSSLILILLNQLSAGGSLVHPSIPALLITPICPHTLSFRPMLLPDTVQLKVEVPFDSRNTAWVSFDGRNRLELNRGDYVKVSASNYPLPSMTRIDNDGAKGHDWFQNLTESFNWNTRMRQKQLNTLLDNPDLKPTPCNEDDLADDES</sequence>
<keyword evidence="4" id="KW-0521">NADP</keyword>
<dbReference type="PANTHER" id="PTHR20275:SF0">
    <property type="entry name" value="NAD KINASE"/>
    <property type="match status" value="1"/>
</dbReference>